<dbReference type="WBParaSite" id="ECPE_0001612201-mRNA-1">
    <property type="protein sequence ID" value="ECPE_0001612201-mRNA-1"/>
    <property type="gene ID" value="ECPE_0001612201"/>
</dbReference>
<organism evidence="1">
    <name type="scientific">Echinostoma caproni</name>
    <dbReference type="NCBI Taxonomy" id="27848"/>
    <lineage>
        <taxon>Eukaryota</taxon>
        <taxon>Metazoa</taxon>
        <taxon>Spiralia</taxon>
        <taxon>Lophotrochozoa</taxon>
        <taxon>Platyhelminthes</taxon>
        <taxon>Trematoda</taxon>
        <taxon>Digenea</taxon>
        <taxon>Plagiorchiida</taxon>
        <taxon>Echinostomata</taxon>
        <taxon>Echinostomatoidea</taxon>
        <taxon>Echinostomatidae</taxon>
        <taxon>Echinostoma</taxon>
    </lineage>
</organism>
<name>A0A183BA45_9TREM</name>
<protein>
    <submittedName>
        <fullName evidence="1">Ovule protein</fullName>
    </submittedName>
</protein>
<sequence length="56" mass="6363">LMSLISGPDLICPMCSPLQCTRHKPEESRVMRPVFWINVQETLSLLLFSHSGHPDD</sequence>
<reference evidence="1" key="1">
    <citation type="submission" date="2016-06" db="UniProtKB">
        <authorList>
            <consortium name="WormBaseParasite"/>
        </authorList>
    </citation>
    <scope>IDENTIFICATION</scope>
</reference>
<accession>A0A183BA45</accession>
<evidence type="ECO:0000313" key="1">
    <source>
        <dbReference type="WBParaSite" id="ECPE_0001612201-mRNA-1"/>
    </source>
</evidence>
<dbReference type="AlphaFoldDB" id="A0A183BA45"/>
<proteinExistence type="predicted"/>